<feature type="domain" description="Fibrinogen C-terminal" evidence="1">
    <location>
        <begin position="1"/>
        <end position="143"/>
    </location>
</feature>
<gene>
    <name evidence="2" type="ORF">BaRGS_00007615</name>
</gene>
<reference evidence="2 3" key="1">
    <citation type="journal article" date="2023" name="Sci. Data">
        <title>Genome assembly of the Korean intertidal mud-creeper Batillaria attramentaria.</title>
        <authorList>
            <person name="Patra A.K."/>
            <person name="Ho P.T."/>
            <person name="Jun S."/>
            <person name="Lee S.J."/>
            <person name="Kim Y."/>
            <person name="Won Y.J."/>
        </authorList>
    </citation>
    <scope>NUCLEOTIDE SEQUENCE [LARGE SCALE GENOMIC DNA]</scope>
    <source>
        <strain evidence="2">Wonlab-2016</strain>
    </source>
</reference>
<evidence type="ECO:0000313" key="3">
    <source>
        <dbReference type="Proteomes" id="UP001519460"/>
    </source>
</evidence>
<dbReference type="PANTHER" id="PTHR19143:SF327">
    <property type="entry name" value="FI21813P1-RELATED"/>
    <property type="match status" value="1"/>
</dbReference>
<evidence type="ECO:0000259" key="1">
    <source>
        <dbReference type="PROSITE" id="PS51406"/>
    </source>
</evidence>
<dbReference type="SUPFAM" id="SSF56496">
    <property type="entry name" value="Fibrinogen C-terminal domain-like"/>
    <property type="match status" value="1"/>
</dbReference>
<dbReference type="Gene3D" id="3.90.215.10">
    <property type="entry name" value="Gamma Fibrinogen, chain A, domain 1"/>
    <property type="match status" value="1"/>
</dbReference>
<dbReference type="EMBL" id="JACVVK020000033">
    <property type="protein sequence ID" value="KAK7501130.1"/>
    <property type="molecule type" value="Genomic_DNA"/>
</dbReference>
<accession>A0ABD0LNW1</accession>
<protein>
    <recommendedName>
        <fullName evidence="1">Fibrinogen C-terminal domain-containing protein</fullName>
    </recommendedName>
</protein>
<sequence>LRPLHLLTKRVMELMVEFQAFNGKKYRHLHRRFSVGSANEAYKLRFGKKLCGQESRSVYLHTNRPFSTKDVDNNKLFTNCSNTMGGGGGWWYVDHNYCYTVNMNGKYYAKGKSERGEGIVWFPVAFGRGESLKTTKMMFRPEGTTQKCEDFSP</sequence>
<dbReference type="Pfam" id="PF00147">
    <property type="entry name" value="Fibrinogen_C"/>
    <property type="match status" value="1"/>
</dbReference>
<dbReference type="AlphaFoldDB" id="A0ABD0LNW1"/>
<dbReference type="PANTHER" id="PTHR19143">
    <property type="entry name" value="FIBRINOGEN/TENASCIN/ANGIOPOEITIN"/>
    <property type="match status" value="1"/>
</dbReference>
<dbReference type="InterPro" id="IPR036056">
    <property type="entry name" value="Fibrinogen-like_C"/>
</dbReference>
<comment type="caution">
    <text evidence="2">The sequence shown here is derived from an EMBL/GenBank/DDBJ whole genome shotgun (WGS) entry which is preliminary data.</text>
</comment>
<organism evidence="2 3">
    <name type="scientific">Batillaria attramentaria</name>
    <dbReference type="NCBI Taxonomy" id="370345"/>
    <lineage>
        <taxon>Eukaryota</taxon>
        <taxon>Metazoa</taxon>
        <taxon>Spiralia</taxon>
        <taxon>Lophotrochozoa</taxon>
        <taxon>Mollusca</taxon>
        <taxon>Gastropoda</taxon>
        <taxon>Caenogastropoda</taxon>
        <taxon>Sorbeoconcha</taxon>
        <taxon>Cerithioidea</taxon>
        <taxon>Batillariidae</taxon>
        <taxon>Batillaria</taxon>
    </lineage>
</organism>
<evidence type="ECO:0000313" key="2">
    <source>
        <dbReference type="EMBL" id="KAK7501130.1"/>
    </source>
</evidence>
<feature type="non-terminal residue" evidence="2">
    <location>
        <position position="1"/>
    </location>
</feature>
<proteinExistence type="predicted"/>
<dbReference type="InterPro" id="IPR002181">
    <property type="entry name" value="Fibrinogen_a/b/g_C_dom"/>
</dbReference>
<dbReference type="InterPro" id="IPR014716">
    <property type="entry name" value="Fibrinogen_a/b/g_C_1"/>
</dbReference>
<keyword evidence="3" id="KW-1185">Reference proteome</keyword>
<dbReference type="PROSITE" id="PS51406">
    <property type="entry name" value="FIBRINOGEN_C_2"/>
    <property type="match status" value="1"/>
</dbReference>
<name>A0ABD0LNW1_9CAEN</name>
<dbReference type="SMART" id="SM00186">
    <property type="entry name" value="FBG"/>
    <property type="match status" value="1"/>
</dbReference>
<dbReference type="InterPro" id="IPR050373">
    <property type="entry name" value="Fibrinogen_C-term_domain"/>
</dbReference>
<dbReference type="Proteomes" id="UP001519460">
    <property type="component" value="Unassembled WGS sequence"/>
</dbReference>